<dbReference type="EMBL" id="CABVJF010000011">
    <property type="protein sequence ID" value="VVQ07385.1"/>
    <property type="molecule type" value="Genomic_DNA"/>
</dbReference>
<name>A0A5E7UAK1_PSEFL</name>
<keyword evidence="1" id="KW-1133">Transmembrane helix</keyword>
<sequence>MTDARKTPKDEVLQHYREHGAGEPPAHLDAFILATAHREVPVPKPSLWQRWLQACQKPRWHVAFASLIGVALMLALVQRTPEQTPSYDFAPAPKISAPVAKKEAAPAPPSAARSLAAPAGAMSAPAPAAPMADYAAPAQSESINAEMVDEATVSKRVAAPVKTLDEQLHEVLRLQSAGQTKAADDLIAQLHKRFPKENLTARLKALKTN</sequence>
<feature type="transmembrane region" description="Helical" evidence="1">
    <location>
        <begin position="60"/>
        <end position="77"/>
    </location>
</feature>
<organism evidence="2 3">
    <name type="scientific">Pseudomonas fluorescens</name>
    <dbReference type="NCBI Taxonomy" id="294"/>
    <lineage>
        <taxon>Bacteria</taxon>
        <taxon>Pseudomonadati</taxon>
        <taxon>Pseudomonadota</taxon>
        <taxon>Gammaproteobacteria</taxon>
        <taxon>Pseudomonadales</taxon>
        <taxon>Pseudomonadaceae</taxon>
        <taxon>Pseudomonas</taxon>
    </lineage>
</organism>
<dbReference type="AlphaFoldDB" id="A0A5E7UAK1"/>
<evidence type="ECO:0000313" key="2">
    <source>
        <dbReference type="EMBL" id="VVQ07385.1"/>
    </source>
</evidence>
<accession>A0A5E7UAK1</accession>
<reference evidence="2 3" key="1">
    <citation type="submission" date="2019-09" db="EMBL/GenBank/DDBJ databases">
        <authorList>
            <person name="Chandra G."/>
            <person name="Truman W A."/>
        </authorList>
    </citation>
    <scope>NUCLEOTIDE SEQUENCE [LARGE SCALE GENOMIC DNA]</scope>
    <source>
        <strain evidence="2">PS928</strain>
    </source>
</reference>
<evidence type="ECO:0000256" key="1">
    <source>
        <dbReference type="SAM" id="Phobius"/>
    </source>
</evidence>
<proteinExistence type="predicted"/>
<keyword evidence="1" id="KW-0812">Transmembrane</keyword>
<keyword evidence="1" id="KW-0472">Membrane</keyword>
<evidence type="ECO:0000313" key="3">
    <source>
        <dbReference type="Proteomes" id="UP000381378"/>
    </source>
</evidence>
<dbReference type="OrthoDB" id="7025467at2"/>
<protein>
    <submittedName>
        <fullName evidence="2">Uncharacterized protein</fullName>
    </submittedName>
</protein>
<dbReference type="RefSeq" id="WP_150786681.1">
    <property type="nucleotide sequence ID" value="NZ_CABVJF010000011.1"/>
</dbReference>
<gene>
    <name evidence="2" type="ORF">PS928_03233</name>
</gene>
<dbReference type="Proteomes" id="UP000381378">
    <property type="component" value="Unassembled WGS sequence"/>
</dbReference>